<dbReference type="EMBL" id="ADMN01000011">
    <property type="protein sequence ID" value="EFF65014.1"/>
    <property type="molecule type" value="Genomic_DNA"/>
</dbReference>
<evidence type="ECO:0000313" key="1">
    <source>
        <dbReference type="EMBL" id="EFF65014.1"/>
    </source>
</evidence>
<accession>A0ABN0A5P8</accession>
<dbReference type="GeneID" id="77100700"/>
<reference evidence="1 2" key="1">
    <citation type="journal article" date="2011" name="J. Bacteriol.">
        <title>Draft Genome Sequence of Turicibacter sanguinis PC909, Isolated from Human Feces.</title>
        <authorList>
            <person name="Cuiv P.O."/>
            <person name="Klaassens E.S."/>
            <person name="Durkin A.S."/>
            <person name="Harkins D.M."/>
            <person name="Foster L."/>
            <person name="McCorrison J."/>
            <person name="Torralba M."/>
            <person name="Nelson K.E."/>
            <person name="Morrison M."/>
        </authorList>
    </citation>
    <scope>NUCLEOTIDE SEQUENCE [LARGE SCALE GENOMIC DNA]</scope>
    <source>
        <strain evidence="1 2">PC909</strain>
    </source>
</reference>
<evidence type="ECO:0000313" key="2">
    <source>
        <dbReference type="Proteomes" id="UP000002938"/>
    </source>
</evidence>
<organism evidence="1 2">
    <name type="scientific">Turicibacter sanguinis PC909</name>
    <dbReference type="NCBI Taxonomy" id="702450"/>
    <lineage>
        <taxon>Bacteria</taxon>
        <taxon>Bacillati</taxon>
        <taxon>Bacillota</taxon>
        <taxon>Erysipelotrichia</taxon>
        <taxon>Erysipelotrichales</taxon>
        <taxon>Turicibacteraceae</taxon>
        <taxon>Turicibacter</taxon>
    </lineage>
</organism>
<keyword evidence="2" id="KW-1185">Reference proteome</keyword>
<dbReference type="Proteomes" id="UP000002938">
    <property type="component" value="Unassembled WGS sequence"/>
</dbReference>
<protein>
    <submittedName>
        <fullName evidence="1">Uncharacterized protein</fullName>
    </submittedName>
</protein>
<gene>
    <name evidence="1" type="ORF">CUW_0893</name>
</gene>
<sequence length="40" mass="4618">MYLLIGLGLCMLMLVLTVLLTLNAVHLEERFNKLRKRSSN</sequence>
<comment type="caution">
    <text evidence="1">The sequence shown here is derived from an EMBL/GenBank/DDBJ whole genome shotgun (WGS) entry which is preliminary data.</text>
</comment>
<proteinExistence type="predicted"/>
<dbReference type="RefSeq" id="WP_006783455.1">
    <property type="nucleotide sequence ID" value="NZ_ADMN01000011.1"/>
</dbReference>
<name>A0ABN0A5P8_9FIRM</name>